<evidence type="ECO:0008006" key="6">
    <source>
        <dbReference type="Google" id="ProtNLM"/>
    </source>
</evidence>
<dbReference type="Proteomes" id="UP000489190">
    <property type="component" value="Unassembled WGS sequence"/>
</dbReference>
<evidence type="ECO:0000256" key="1">
    <source>
        <dbReference type="SAM" id="SignalP"/>
    </source>
</evidence>
<dbReference type="Pfam" id="PF11720">
    <property type="entry name" value="Inhibitor_I78"/>
    <property type="match status" value="1"/>
</dbReference>
<reference evidence="4 5" key="1">
    <citation type="submission" date="2019-10" db="EMBL/GenBank/DDBJ databases">
        <title>Evaluation of single-gene subtyping targets for Pseudomonas.</title>
        <authorList>
            <person name="Reichler S.J."/>
            <person name="Orsi R.H."/>
            <person name="Wiedmann M."/>
            <person name="Martin N.H."/>
            <person name="Murphy S.I."/>
        </authorList>
    </citation>
    <scope>NUCLEOTIDE SEQUENCE [LARGE SCALE GENOMIC DNA]</scope>
    <source>
        <strain evidence="3 5">FSL R10-3254</strain>
        <strain evidence="2 4">FSL R10-3257</strain>
    </source>
</reference>
<dbReference type="AlphaFoldDB" id="A0A0J6I5E2"/>
<gene>
    <name evidence="3" type="ORF">GHO39_07705</name>
    <name evidence="2" type="ORF">GHO40_04475</name>
</gene>
<proteinExistence type="predicted"/>
<evidence type="ECO:0000313" key="4">
    <source>
        <dbReference type="Proteomes" id="UP000441404"/>
    </source>
</evidence>
<organism evidence="2 4">
    <name type="scientific">Pseudomonas helleri</name>
    <dbReference type="NCBI Taxonomy" id="1608996"/>
    <lineage>
        <taxon>Bacteria</taxon>
        <taxon>Pseudomonadati</taxon>
        <taxon>Pseudomonadota</taxon>
        <taxon>Gammaproteobacteria</taxon>
        <taxon>Pseudomonadales</taxon>
        <taxon>Pseudomonadaceae</taxon>
        <taxon>Pseudomonas</taxon>
    </lineage>
</organism>
<dbReference type="EMBL" id="WIWJ01000005">
    <property type="protein sequence ID" value="MQT45994.1"/>
    <property type="molecule type" value="Genomic_DNA"/>
</dbReference>
<protein>
    <recommendedName>
        <fullName evidence="6">Peptidase inhibitor I78 family protein</fullName>
    </recommendedName>
</protein>
<dbReference type="EMBL" id="WIWI01000016">
    <property type="protein sequence ID" value="MQT89022.1"/>
    <property type="molecule type" value="Genomic_DNA"/>
</dbReference>
<accession>A0A0J6I5E2</accession>
<dbReference type="Proteomes" id="UP000441404">
    <property type="component" value="Unassembled WGS sequence"/>
</dbReference>
<comment type="caution">
    <text evidence="2">The sequence shown here is derived from an EMBL/GenBank/DDBJ whole genome shotgun (WGS) entry which is preliminary data.</text>
</comment>
<name>A0A0J6I5E2_9PSED</name>
<sequence length="97" mass="10421">MTAFTTLKGVLLAGVVLSAASLPAMASENGKCNTNLAINYLVPPQATPEVIEFLRTSYGAKDVRIEQPGKGYTKEYNAYRLRVLVDGQNRVGSQICG</sequence>
<dbReference type="RefSeq" id="WP_048372424.1">
    <property type="nucleotide sequence ID" value="NZ_JYLD01000015.1"/>
</dbReference>
<evidence type="ECO:0000313" key="5">
    <source>
        <dbReference type="Proteomes" id="UP000489190"/>
    </source>
</evidence>
<dbReference type="InterPro" id="IPR021719">
    <property type="entry name" value="Prot_inh_I78"/>
</dbReference>
<dbReference type="OrthoDB" id="7001900at2"/>
<feature type="signal peptide" evidence="1">
    <location>
        <begin position="1"/>
        <end position="26"/>
    </location>
</feature>
<dbReference type="Gene3D" id="3.30.10.10">
    <property type="entry name" value="Trypsin Inhibitor V, subunit A"/>
    <property type="match status" value="1"/>
</dbReference>
<feature type="chain" id="PRO_5036293864" description="Peptidase inhibitor I78 family protein" evidence="1">
    <location>
        <begin position="27"/>
        <end position="97"/>
    </location>
</feature>
<evidence type="ECO:0000313" key="3">
    <source>
        <dbReference type="EMBL" id="MQT89022.1"/>
    </source>
</evidence>
<evidence type="ECO:0000313" key="2">
    <source>
        <dbReference type="EMBL" id="MQT45994.1"/>
    </source>
</evidence>
<keyword evidence="1" id="KW-0732">Signal</keyword>